<dbReference type="SUPFAM" id="SSF81585">
    <property type="entry name" value="PsbU/PolX domain-like"/>
    <property type="match status" value="1"/>
</dbReference>
<dbReference type="AlphaFoldDB" id="A0AAE4K0Z2"/>
<dbReference type="RefSeq" id="WP_322879524.1">
    <property type="nucleotide sequence ID" value="NZ_JAVMIP010000026.1"/>
</dbReference>
<reference evidence="3" key="1">
    <citation type="submission" date="2023-07" db="EMBL/GenBank/DDBJ databases">
        <authorList>
            <person name="Luz R."/>
            <person name="Cordeiro R."/>
            <person name="Fonseca A."/>
            <person name="Goncalves V."/>
        </authorList>
    </citation>
    <scope>NUCLEOTIDE SEQUENCE [LARGE SCALE GENOMIC DNA]</scope>
    <source>
        <strain evidence="3">BACA0444</strain>
    </source>
</reference>
<dbReference type="Gene3D" id="1.10.150.320">
    <property type="entry name" value="Photosystem II 12 kDa extrinsic protein"/>
    <property type="match status" value="1"/>
</dbReference>
<dbReference type="Gene3D" id="3.90.1530.10">
    <property type="entry name" value="Conserved hypothetical protein from pyrococcus furiosus pfu- 392566-001, ParB domain"/>
    <property type="match status" value="1"/>
</dbReference>
<evidence type="ECO:0000313" key="2">
    <source>
        <dbReference type="EMBL" id="MDS3862317.1"/>
    </source>
</evidence>
<dbReference type="Pfam" id="PF02195">
    <property type="entry name" value="ParB_N"/>
    <property type="match status" value="1"/>
</dbReference>
<gene>
    <name evidence="2" type="ORF">RIF25_16070</name>
</gene>
<sequence length="222" mass="25841">MSDYLDQNEQIYRHLKPRELIHGEIYTESIIEPKSSLSLDDKKIELIRNSLVRFHGNISPLIVRRVHKEDDTFYEILHGADVFYAAKSIKLEKLSAWVLKLTDDEVEIAKQEICQLMSPIDLYNLEESLKTLQEQENKLYLLQKKRLDTIDRILKIINPVSTTIKINSVSLEDLMKIKGIKNTSARKIIDKRPYTDIQDFANKQSRNIVNALKNCGQIIVFD</sequence>
<dbReference type="InterPro" id="IPR036086">
    <property type="entry name" value="ParB/Sulfiredoxin_sf"/>
</dbReference>
<evidence type="ECO:0000313" key="3">
    <source>
        <dbReference type="Proteomes" id="UP001268256"/>
    </source>
</evidence>
<dbReference type="SUPFAM" id="SSF110849">
    <property type="entry name" value="ParB/Sulfiredoxin"/>
    <property type="match status" value="1"/>
</dbReference>
<protein>
    <submittedName>
        <fullName evidence="2">Helix-hairpin-helix domain-containing protein</fullName>
    </submittedName>
</protein>
<feature type="domain" description="ParB-like N-terminal" evidence="1">
    <location>
        <begin position="38"/>
        <end position="106"/>
    </location>
</feature>
<dbReference type="EMBL" id="JAVMIP010000026">
    <property type="protein sequence ID" value="MDS3862317.1"/>
    <property type="molecule type" value="Genomic_DNA"/>
</dbReference>
<organism evidence="2 3">
    <name type="scientific">Pseudocalidococcus azoricus BACA0444</name>
    <dbReference type="NCBI Taxonomy" id="2918990"/>
    <lineage>
        <taxon>Bacteria</taxon>
        <taxon>Bacillati</taxon>
        <taxon>Cyanobacteriota</taxon>
        <taxon>Cyanophyceae</taxon>
        <taxon>Acaryochloridales</taxon>
        <taxon>Thermosynechococcaceae</taxon>
        <taxon>Pseudocalidococcus</taxon>
        <taxon>Pseudocalidococcus azoricus</taxon>
    </lineage>
</organism>
<keyword evidence="3" id="KW-1185">Reference proteome</keyword>
<accession>A0AAE4K0Z2</accession>
<dbReference type="Proteomes" id="UP001268256">
    <property type="component" value="Unassembled WGS sequence"/>
</dbReference>
<dbReference type="InterPro" id="IPR003115">
    <property type="entry name" value="ParB_N"/>
</dbReference>
<proteinExistence type="predicted"/>
<name>A0AAE4K0Z2_9CYAN</name>
<evidence type="ECO:0000259" key="1">
    <source>
        <dbReference type="Pfam" id="PF02195"/>
    </source>
</evidence>
<comment type="caution">
    <text evidence="2">The sequence shown here is derived from an EMBL/GenBank/DDBJ whole genome shotgun (WGS) entry which is preliminary data.</text>
</comment>